<evidence type="ECO:0000313" key="3">
    <source>
        <dbReference type="Proteomes" id="UP001310594"/>
    </source>
</evidence>
<dbReference type="AlphaFoldDB" id="A0AAN8A0R3"/>
<gene>
    <name evidence="2" type="ORF">LTR97_008165</name>
</gene>
<protein>
    <submittedName>
        <fullName evidence="2">Uncharacterized protein</fullName>
    </submittedName>
</protein>
<dbReference type="EMBL" id="JAVRQU010000012">
    <property type="protein sequence ID" value="KAK5696859.1"/>
    <property type="molecule type" value="Genomic_DNA"/>
</dbReference>
<feature type="region of interest" description="Disordered" evidence="1">
    <location>
        <begin position="69"/>
        <end position="183"/>
    </location>
</feature>
<name>A0AAN8A0R3_9PEZI</name>
<dbReference type="Proteomes" id="UP001310594">
    <property type="component" value="Unassembled WGS sequence"/>
</dbReference>
<proteinExistence type="predicted"/>
<reference evidence="2" key="1">
    <citation type="submission" date="2023-08" db="EMBL/GenBank/DDBJ databases">
        <title>Black Yeasts Isolated from many extreme environments.</title>
        <authorList>
            <person name="Coleine C."/>
            <person name="Stajich J.E."/>
            <person name="Selbmann L."/>
        </authorList>
    </citation>
    <scope>NUCLEOTIDE SEQUENCE</scope>
    <source>
        <strain evidence="2">CCFEE 5810</strain>
    </source>
</reference>
<organism evidence="2 3">
    <name type="scientific">Elasticomyces elasticus</name>
    <dbReference type="NCBI Taxonomy" id="574655"/>
    <lineage>
        <taxon>Eukaryota</taxon>
        <taxon>Fungi</taxon>
        <taxon>Dikarya</taxon>
        <taxon>Ascomycota</taxon>
        <taxon>Pezizomycotina</taxon>
        <taxon>Dothideomycetes</taxon>
        <taxon>Dothideomycetidae</taxon>
        <taxon>Mycosphaerellales</taxon>
        <taxon>Teratosphaeriaceae</taxon>
        <taxon>Elasticomyces</taxon>
    </lineage>
</organism>
<evidence type="ECO:0000313" key="2">
    <source>
        <dbReference type="EMBL" id="KAK5696859.1"/>
    </source>
</evidence>
<sequence>MSLARAFTMRRKQPEMQISSPTYIGRAASQRGGKPVLRTQISSPIALISTSNMLLNNAQDIEGTSPIDIHDISPISSSSSMMSRGASDASSGRHSLGSNTDASSIEESPTSAEPNHLSCYFKPAVDTDSRPSTAVSPSARPSFDAPRLPQRVPSHSKKAHEKVHRTRSIQRMMSPPPSTAYEARDSTEIFSLTKASFVESPKESPFGAELAQLDEVAEEFGHVVQDAETEADIEAMESRGLACFSASDYMSDIQDLIYSTFQEPSPARDFGAWI</sequence>
<feature type="compositionally biased region" description="Basic residues" evidence="1">
    <location>
        <begin position="154"/>
        <end position="168"/>
    </location>
</feature>
<accession>A0AAN8A0R3</accession>
<feature type="compositionally biased region" description="Low complexity" evidence="1">
    <location>
        <begin position="72"/>
        <end position="95"/>
    </location>
</feature>
<comment type="caution">
    <text evidence="2">The sequence shown here is derived from an EMBL/GenBank/DDBJ whole genome shotgun (WGS) entry which is preliminary data.</text>
</comment>
<evidence type="ECO:0000256" key="1">
    <source>
        <dbReference type="SAM" id="MobiDB-lite"/>
    </source>
</evidence>
<feature type="compositionally biased region" description="Polar residues" evidence="1">
    <location>
        <begin position="96"/>
        <end position="113"/>
    </location>
</feature>